<proteinExistence type="predicted"/>
<dbReference type="Proteomes" id="UP000094527">
    <property type="component" value="Unassembled WGS sequence"/>
</dbReference>
<sequence length="106" mass="11962">MTNHDVPIITSKSDGKVITTFRWVSTIKDERVLVFFVAAVDCLQRVLLPSIMARVCRRYICHPILLLEERLSLDPSIFALNPGGVSEKSRVVATTLLEMGQWALYT</sequence>
<evidence type="ECO:0000313" key="1">
    <source>
        <dbReference type="EMBL" id="ODM94845.1"/>
    </source>
</evidence>
<name>A0A1D2MQ13_ORCCI</name>
<dbReference type="EMBL" id="LJIJ01000740">
    <property type="protein sequence ID" value="ODM94845.1"/>
    <property type="molecule type" value="Genomic_DNA"/>
</dbReference>
<reference evidence="1 2" key="1">
    <citation type="journal article" date="2016" name="Genome Biol. Evol.">
        <title>Gene Family Evolution Reflects Adaptation to Soil Environmental Stressors in the Genome of the Collembolan Orchesella cincta.</title>
        <authorList>
            <person name="Faddeeva-Vakhrusheva A."/>
            <person name="Derks M.F."/>
            <person name="Anvar S.Y."/>
            <person name="Agamennone V."/>
            <person name="Suring W."/>
            <person name="Smit S."/>
            <person name="van Straalen N.M."/>
            <person name="Roelofs D."/>
        </authorList>
    </citation>
    <scope>NUCLEOTIDE SEQUENCE [LARGE SCALE GENOMIC DNA]</scope>
    <source>
        <tissue evidence="1">Mixed pool</tissue>
    </source>
</reference>
<dbReference type="AlphaFoldDB" id="A0A1D2MQ13"/>
<accession>A0A1D2MQ13</accession>
<comment type="caution">
    <text evidence="1">The sequence shown here is derived from an EMBL/GenBank/DDBJ whole genome shotgun (WGS) entry which is preliminary data.</text>
</comment>
<keyword evidence="2" id="KW-1185">Reference proteome</keyword>
<organism evidence="1 2">
    <name type="scientific">Orchesella cincta</name>
    <name type="common">Springtail</name>
    <name type="synonym">Podura cincta</name>
    <dbReference type="NCBI Taxonomy" id="48709"/>
    <lineage>
        <taxon>Eukaryota</taxon>
        <taxon>Metazoa</taxon>
        <taxon>Ecdysozoa</taxon>
        <taxon>Arthropoda</taxon>
        <taxon>Hexapoda</taxon>
        <taxon>Collembola</taxon>
        <taxon>Entomobryomorpha</taxon>
        <taxon>Entomobryoidea</taxon>
        <taxon>Orchesellidae</taxon>
        <taxon>Orchesellinae</taxon>
        <taxon>Orchesella</taxon>
    </lineage>
</organism>
<gene>
    <name evidence="1" type="ORF">Ocin01_11835</name>
</gene>
<evidence type="ECO:0000313" key="2">
    <source>
        <dbReference type="Proteomes" id="UP000094527"/>
    </source>
</evidence>
<protein>
    <submittedName>
        <fullName evidence="1">Uncharacterized protein</fullName>
    </submittedName>
</protein>